<proteinExistence type="predicted"/>
<feature type="compositionally biased region" description="Basic and acidic residues" evidence="1">
    <location>
        <begin position="31"/>
        <end position="49"/>
    </location>
</feature>
<dbReference type="Proteomes" id="UP000265520">
    <property type="component" value="Unassembled WGS sequence"/>
</dbReference>
<dbReference type="AlphaFoldDB" id="A0A392UCH4"/>
<evidence type="ECO:0000313" key="3">
    <source>
        <dbReference type="Proteomes" id="UP000265520"/>
    </source>
</evidence>
<evidence type="ECO:0000256" key="1">
    <source>
        <dbReference type="SAM" id="MobiDB-lite"/>
    </source>
</evidence>
<protein>
    <submittedName>
        <fullName evidence="2">Uncharacterized protein</fullName>
    </submittedName>
</protein>
<keyword evidence="3" id="KW-1185">Reference proteome</keyword>
<evidence type="ECO:0000313" key="2">
    <source>
        <dbReference type="EMBL" id="MCI70547.1"/>
    </source>
</evidence>
<feature type="non-terminal residue" evidence="2">
    <location>
        <position position="57"/>
    </location>
</feature>
<accession>A0A392UCH4</accession>
<reference evidence="2 3" key="1">
    <citation type="journal article" date="2018" name="Front. Plant Sci.">
        <title>Red Clover (Trifolium pratense) and Zigzag Clover (T. medium) - A Picture of Genomic Similarities and Differences.</title>
        <authorList>
            <person name="Dluhosova J."/>
            <person name="Istvanek J."/>
            <person name="Nedelnik J."/>
            <person name="Repkova J."/>
        </authorList>
    </citation>
    <scope>NUCLEOTIDE SEQUENCE [LARGE SCALE GENOMIC DNA]</scope>
    <source>
        <strain evidence="3">cv. 10/8</strain>
        <tissue evidence="2">Leaf</tissue>
    </source>
</reference>
<comment type="caution">
    <text evidence="2">The sequence shown here is derived from an EMBL/GenBank/DDBJ whole genome shotgun (WGS) entry which is preliminary data.</text>
</comment>
<sequence length="57" mass="6945">MLLQQLIPIPTLMNLIQTPIRSLIRNTKMNKNRERKESEREIRKMANREKMKRGKIR</sequence>
<dbReference type="EMBL" id="LXQA010778108">
    <property type="protein sequence ID" value="MCI70547.1"/>
    <property type="molecule type" value="Genomic_DNA"/>
</dbReference>
<feature type="region of interest" description="Disordered" evidence="1">
    <location>
        <begin position="30"/>
        <end position="57"/>
    </location>
</feature>
<organism evidence="2 3">
    <name type="scientific">Trifolium medium</name>
    <dbReference type="NCBI Taxonomy" id="97028"/>
    <lineage>
        <taxon>Eukaryota</taxon>
        <taxon>Viridiplantae</taxon>
        <taxon>Streptophyta</taxon>
        <taxon>Embryophyta</taxon>
        <taxon>Tracheophyta</taxon>
        <taxon>Spermatophyta</taxon>
        <taxon>Magnoliopsida</taxon>
        <taxon>eudicotyledons</taxon>
        <taxon>Gunneridae</taxon>
        <taxon>Pentapetalae</taxon>
        <taxon>rosids</taxon>
        <taxon>fabids</taxon>
        <taxon>Fabales</taxon>
        <taxon>Fabaceae</taxon>
        <taxon>Papilionoideae</taxon>
        <taxon>50 kb inversion clade</taxon>
        <taxon>NPAAA clade</taxon>
        <taxon>Hologalegina</taxon>
        <taxon>IRL clade</taxon>
        <taxon>Trifolieae</taxon>
        <taxon>Trifolium</taxon>
    </lineage>
</organism>
<name>A0A392UCH4_9FABA</name>